<comment type="caution">
    <text evidence="2">The sequence shown here is derived from an EMBL/GenBank/DDBJ whole genome shotgun (WGS) entry which is preliminary data.</text>
</comment>
<feature type="domain" description="Beta-lactamase-related" evidence="1">
    <location>
        <begin position="77"/>
        <end position="374"/>
    </location>
</feature>
<organism evidence="2 3">
    <name type="scientific">Chitinophaga defluvii</name>
    <dbReference type="NCBI Taxonomy" id="3163343"/>
    <lineage>
        <taxon>Bacteria</taxon>
        <taxon>Pseudomonadati</taxon>
        <taxon>Bacteroidota</taxon>
        <taxon>Chitinophagia</taxon>
        <taxon>Chitinophagales</taxon>
        <taxon>Chitinophagaceae</taxon>
        <taxon>Chitinophaga</taxon>
    </lineage>
</organism>
<proteinExistence type="predicted"/>
<dbReference type="InterPro" id="IPR050491">
    <property type="entry name" value="AmpC-like"/>
</dbReference>
<dbReference type="InterPro" id="IPR001466">
    <property type="entry name" value="Beta-lactam-related"/>
</dbReference>
<keyword evidence="3" id="KW-1185">Reference proteome</keyword>
<evidence type="ECO:0000313" key="3">
    <source>
        <dbReference type="Proteomes" id="UP001549749"/>
    </source>
</evidence>
<gene>
    <name evidence="2" type="ORF">ABR189_09530</name>
</gene>
<evidence type="ECO:0000259" key="1">
    <source>
        <dbReference type="Pfam" id="PF00144"/>
    </source>
</evidence>
<dbReference type="Pfam" id="PF00144">
    <property type="entry name" value="Beta-lactamase"/>
    <property type="match status" value="1"/>
</dbReference>
<dbReference type="RefSeq" id="WP_354660244.1">
    <property type="nucleotide sequence ID" value="NZ_JBEXAC010000001.1"/>
</dbReference>
<dbReference type="EMBL" id="JBEXAC010000001">
    <property type="protein sequence ID" value="MET6997609.1"/>
    <property type="molecule type" value="Genomic_DNA"/>
</dbReference>
<dbReference type="GO" id="GO:0016787">
    <property type="term" value="F:hydrolase activity"/>
    <property type="evidence" value="ECO:0007669"/>
    <property type="project" value="UniProtKB-KW"/>
</dbReference>
<dbReference type="Proteomes" id="UP001549749">
    <property type="component" value="Unassembled WGS sequence"/>
</dbReference>
<dbReference type="PANTHER" id="PTHR46825">
    <property type="entry name" value="D-ALANYL-D-ALANINE-CARBOXYPEPTIDASE/ENDOPEPTIDASE AMPH"/>
    <property type="match status" value="1"/>
</dbReference>
<dbReference type="EC" id="3.1.1.103" evidence="2"/>
<reference evidence="2 3" key="1">
    <citation type="submission" date="2024-06" db="EMBL/GenBank/DDBJ databases">
        <title>Chitinophaga defluvii sp. nov., isolated from municipal sewage.</title>
        <authorList>
            <person name="Zhang L."/>
        </authorList>
    </citation>
    <scope>NUCLEOTIDE SEQUENCE [LARGE SCALE GENOMIC DNA]</scope>
    <source>
        <strain evidence="2 3">H8</strain>
    </source>
</reference>
<dbReference type="InterPro" id="IPR012338">
    <property type="entry name" value="Beta-lactam/transpept-like"/>
</dbReference>
<dbReference type="Gene3D" id="3.40.710.10">
    <property type="entry name" value="DD-peptidase/beta-lactamase superfamily"/>
    <property type="match status" value="1"/>
</dbReference>
<dbReference type="SUPFAM" id="SSF56601">
    <property type="entry name" value="beta-lactamase/transpeptidase-like"/>
    <property type="match status" value="1"/>
</dbReference>
<protein>
    <submittedName>
        <fullName evidence="2">Serine hydrolase domain-containing protein</fullName>
        <ecNumber evidence="2">3.1.1.103</ecNumber>
    </submittedName>
</protein>
<dbReference type="PROSITE" id="PS51257">
    <property type="entry name" value="PROKAR_LIPOPROTEIN"/>
    <property type="match status" value="1"/>
</dbReference>
<accession>A0ABV2T631</accession>
<keyword evidence="2" id="KW-0378">Hydrolase</keyword>
<sequence length="387" mass="43459">MKGSNICCCVLLIFLFVSCNKNNTYSQVRYKGGKKHVPPAFGMLPDPNDNYNLNTPISGPLKDQLDKQVSKVFSITDMPGITAAMLIEGKGLWQIDTGFTSKPEQKKVDPATLFYWASVNKLITATIIAILIQERKLSYDSKLSDWYPQFQHAKDITIDQLLKHTSGLYSFNTDSTFHYSKRYYAPTELFDLIKANKNLFRPGEYWSYSNTGYLLLALIAEKIEGKAFAQIVQQRISAPLHLTSLRVLAPDEHPANLALGHINSNTIAEDFSTPLGAGNIISNAKDMVMLLYSLLTGQISDLALTKDRLNDLYPMFEKGMYYGRGIILSDFNEINQTDNYWIGHNGGTEDYRALLVYDVATKAFVAVAVNQHIPVEAITMKLLEQLK</sequence>
<dbReference type="PANTHER" id="PTHR46825:SF7">
    <property type="entry name" value="D-ALANYL-D-ALANINE CARBOXYPEPTIDASE"/>
    <property type="match status" value="1"/>
</dbReference>
<name>A0ABV2T631_9BACT</name>
<evidence type="ECO:0000313" key="2">
    <source>
        <dbReference type="EMBL" id="MET6997609.1"/>
    </source>
</evidence>